<name>A0ABZ0LPM5_9ACTN</name>
<dbReference type="InterPro" id="IPR006521">
    <property type="entry name" value="Tail_protein_I"/>
</dbReference>
<protein>
    <submittedName>
        <fullName evidence="1">Phage tail protein</fullName>
    </submittedName>
</protein>
<reference evidence="1 2" key="1">
    <citation type="submission" date="2023-10" db="EMBL/GenBank/DDBJ databases">
        <title>The genome sequence of Streptomyces sp. HUAS YS2.</title>
        <authorList>
            <person name="Mo P."/>
        </authorList>
    </citation>
    <scope>NUCLEOTIDE SEQUENCE [LARGE SCALE GENOMIC DNA]</scope>
    <source>
        <strain evidence="1 2">HUAS YS2</strain>
    </source>
</reference>
<dbReference type="Pfam" id="PF09684">
    <property type="entry name" value="Tail_P2_I"/>
    <property type="match status" value="1"/>
</dbReference>
<dbReference type="EMBL" id="CP137573">
    <property type="protein sequence ID" value="WOX21462.1"/>
    <property type="molecule type" value="Genomic_DNA"/>
</dbReference>
<gene>
    <name evidence="1" type="ORF">R2D22_08660</name>
</gene>
<sequence>MSERRIVPGLRTRHPLGLQLPGVYADDDFVQRLTEGLDEVLAPVQAVLDSLPAYFDPRLAPEDLLALLAAWVGAEGEVRGAVRGHASRGTAQGLAEQIHRTFGITPEIEESGGTVWSATARTPLPGTAEPRLTVRLRGPDAATVDVAAVSAFVARNRPVHMPFTVEVIPGSP</sequence>
<proteinExistence type="predicted"/>
<dbReference type="InterPro" id="IPR011748">
    <property type="entry name" value="Unchr_phage_tail-like"/>
</dbReference>
<organism evidence="1 2">
    <name type="scientific">Streptomyces solicathayae</name>
    <dbReference type="NCBI Taxonomy" id="3081768"/>
    <lineage>
        <taxon>Bacteria</taxon>
        <taxon>Bacillati</taxon>
        <taxon>Actinomycetota</taxon>
        <taxon>Actinomycetes</taxon>
        <taxon>Kitasatosporales</taxon>
        <taxon>Streptomycetaceae</taxon>
        <taxon>Streptomyces</taxon>
    </lineage>
</organism>
<accession>A0ABZ0LPM5</accession>
<dbReference type="NCBIfam" id="TIGR02242">
    <property type="entry name" value="tail_TIGR02242"/>
    <property type="match status" value="1"/>
</dbReference>
<dbReference type="Proteomes" id="UP001301731">
    <property type="component" value="Chromosome"/>
</dbReference>
<evidence type="ECO:0000313" key="1">
    <source>
        <dbReference type="EMBL" id="WOX21462.1"/>
    </source>
</evidence>
<evidence type="ECO:0000313" key="2">
    <source>
        <dbReference type="Proteomes" id="UP001301731"/>
    </source>
</evidence>
<keyword evidence="2" id="KW-1185">Reference proteome</keyword>
<dbReference type="RefSeq" id="WP_318102386.1">
    <property type="nucleotide sequence ID" value="NZ_CP137573.1"/>
</dbReference>